<dbReference type="PROSITE" id="PS51257">
    <property type="entry name" value="PROKAR_LIPOPROTEIN"/>
    <property type="match status" value="1"/>
</dbReference>
<dbReference type="Gene3D" id="3.30.110.170">
    <property type="entry name" value="Protein of unknown function (DUF541), domain 1"/>
    <property type="match status" value="1"/>
</dbReference>
<dbReference type="AlphaFoldDB" id="A0A1B1Y2V3"/>
<sequence>MKKNNIIFAAILFIACGLSTINAQMISLTTKGEVEVIPDIVSTNISITKTNKDATILRKEIIKISEELNKRFSKLDIDKKDIQTSNLQINKEYNWVNNEKVFKGYRANINTKVIFRNLKGLEKIYADLLDNEDITLNGLHYDYSKKEEAENEAYIKALNNANVLAEKLFNETKSKSFHLSKEPKIVIESISNNGETPTPTPRPMYKASANYEVMDVNSSMVDVNAGTITYTKNLTVVYKML</sequence>
<dbReference type="GO" id="GO:0006974">
    <property type="term" value="P:DNA damage response"/>
    <property type="evidence" value="ECO:0007669"/>
    <property type="project" value="TreeGrafter"/>
</dbReference>
<organism evidence="2 3">
    <name type="scientific">Wenyingzhuangia fucanilytica</name>
    <dbReference type="NCBI Taxonomy" id="1790137"/>
    <lineage>
        <taxon>Bacteria</taxon>
        <taxon>Pseudomonadati</taxon>
        <taxon>Bacteroidota</taxon>
        <taxon>Flavobacteriia</taxon>
        <taxon>Flavobacteriales</taxon>
        <taxon>Flavobacteriaceae</taxon>
        <taxon>Wenyingzhuangia</taxon>
    </lineage>
</organism>
<protein>
    <recommendedName>
        <fullName evidence="4">SIMPL domain-containing protein</fullName>
    </recommendedName>
</protein>
<dbReference type="InterPro" id="IPR007497">
    <property type="entry name" value="SIMPL/DUF541"/>
</dbReference>
<feature type="signal peptide" evidence="1">
    <location>
        <begin position="1"/>
        <end position="23"/>
    </location>
</feature>
<dbReference type="STRING" id="1790137.AXE80_01800"/>
<dbReference type="PANTHER" id="PTHR34387">
    <property type="entry name" value="SLR1258 PROTEIN"/>
    <property type="match status" value="1"/>
</dbReference>
<feature type="chain" id="PRO_5008532380" description="SIMPL domain-containing protein" evidence="1">
    <location>
        <begin position="24"/>
        <end position="241"/>
    </location>
</feature>
<reference evidence="2 3" key="1">
    <citation type="submission" date="2016-02" db="EMBL/GenBank/DDBJ databases">
        <authorList>
            <person name="Wen L."/>
            <person name="He K."/>
            <person name="Yang H."/>
        </authorList>
    </citation>
    <scope>NUCLEOTIDE SEQUENCE [LARGE SCALE GENOMIC DNA]</scope>
    <source>
        <strain evidence="2 3">CZ1127</strain>
    </source>
</reference>
<dbReference type="RefSeq" id="WP_068824208.1">
    <property type="nucleotide sequence ID" value="NZ_CP014224.1"/>
</dbReference>
<dbReference type="KEGG" id="wfu:AXE80_01800"/>
<dbReference type="Pfam" id="PF04402">
    <property type="entry name" value="SIMPL"/>
    <property type="match status" value="1"/>
</dbReference>
<proteinExistence type="predicted"/>
<dbReference type="EMBL" id="CP014224">
    <property type="protein sequence ID" value="ANW95104.1"/>
    <property type="molecule type" value="Genomic_DNA"/>
</dbReference>
<dbReference type="InterPro" id="IPR052022">
    <property type="entry name" value="26kDa_periplasmic_antigen"/>
</dbReference>
<gene>
    <name evidence="2" type="ORF">AXE80_01800</name>
</gene>
<dbReference type="Proteomes" id="UP000092967">
    <property type="component" value="Chromosome"/>
</dbReference>
<evidence type="ECO:0000256" key="1">
    <source>
        <dbReference type="SAM" id="SignalP"/>
    </source>
</evidence>
<evidence type="ECO:0000313" key="2">
    <source>
        <dbReference type="EMBL" id="ANW95104.1"/>
    </source>
</evidence>
<keyword evidence="3" id="KW-1185">Reference proteome</keyword>
<dbReference type="OrthoDB" id="6021921at2"/>
<dbReference type="Gene3D" id="3.30.70.2970">
    <property type="entry name" value="Protein of unknown function (DUF541), domain 2"/>
    <property type="match status" value="1"/>
</dbReference>
<evidence type="ECO:0000313" key="3">
    <source>
        <dbReference type="Proteomes" id="UP000092967"/>
    </source>
</evidence>
<keyword evidence="1" id="KW-0732">Signal</keyword>
<name>A0A1B1Y2V3_9FLAO</name>
<evidence type="ECO:0008006" key="4">
    <source>
        <dbReference type="Google" id="ProtNLM"/>
    </source>
</evidence>
<dbReference type="PANTHER" id="PTHR34387:SF2">
    <property type="entry name" value="SLR1258 PROTEIN"/>
    <property type="match status" value="1"/>
</dbReference>
<accession>A0A1B1Y2V3</accession>